<dbReference type="OrthoDB" id="199953at2157"/>
<accession>A0A1G8T3R6</accession>
<dbReference type="Pfam" id="PF24336">
    <property type="entry name" value="DUF7504"/>
    <property type="match status" value="1"/>
</dbReference>
<evidence type="ECO:0000313" key="1">
    <source>
        <dbReference type="EMBL" id="SDJ35320.1"/>
    </source>
</evidence>
<dbReference type="AlphaFoldDB" id="A0A1G8T3R6"/>
<proteinExistence type="predicted"/>
<evidence type="ECO:0000313" key="2">
    <source>
        <dbReference type="Proteomes" id="UP000198856"/>
    </source>
</evidence>
<gene>
    <name evidence="1" type="ORF">SAMN05216226_102267</name>
</gene>
<keyword evidence="2" id="KW-1185">Reference proteome</keyword>
<protein>
    <recommendedName>
        <fullName evidence="3">RecA-superfamily ATPase, KaiC/GvpD/RAD55 family</fullName>
    </recommendedName>
</protein>
<dbReference type="STRING" id="890420.SAMN05216226_102267"/>
<dbReference type="InterPro" id="IPR055927">
    <property type="entry name" value="DUF7504"/>
</dbReference>
<organism evidence="1 2">
    <name type="scientific">Halovenus aranensis</name>
    <dbReference type="NCBI Taxonomy" id="890420"/>
    <lineage>
        <taxon>Archaea</taxon>
        <taxon>Methanobacteriati</taxon>
        <taxon>Methanobacteriota</taxon>
        <taxon>Stenosarchaea group</taxon>
        <taxon>Halobacteria</taxon>
        <taxon>Halobacteriales</taxon>
        <taxon>Haloarculaceae</taxon>
        <taxon>Halovenus</taxon>
    </lineage>
</organism>
<dbReference type="EMBL" id="FNFC01000002">
    <property type="protein sequence ID" value="SDJ35320.1"/>
    <property type="molecule type" value="Genomic_DNA"/>
</dbReference>
<reference evidence="1 2" key="1">
    <citation type="submission" date="2016-10" db="EMBL/GenBank/DDBJ databases">
        <authorList>
            <person name="de Groot N.N."/>
        </authorList>
    </citation>
    <scope>NUCLEOTIDE SEQUENCE [LARGE SCALE GENOMIC DNA]</scope>
    <source>
        <strain evidence="1 2">IBRC-M10015</strain>
    </source>
</reference>
<evidence type="ECO:0008006" key="3">
    <source>
        <dbReference type="Google" id="ProtNLM"/>
    </source>
</evidence>
<dbReference type="RefSeq" id="WP_092699341.1">
    <property type="nucleotide sequence ID" value="NZ_FNFC01000002.1"/>
</dbReference>
<dbReference type="Proteomes" id="UP000198856">
    <property type="component" value="Unassembled WGS sequence"/>
</dbReference>
<sequence length="217" mass="23199">MSLSDAGGFTVDLLPDEHVESGTSILLAGDDTEALKRVFASLVAAKESEYSVVLATNSGGRAVRRILDDVRAGAGQDAAILTCEGPARGDDVTVIDDLSDLTTLGMEFSNLVSQVNQTNDRFRSGIFLCSTLIDEVEDTRSVYRFLNTTFLTDLRRNEGLGVCAVDTSASLETDIDSMLTGLETSMTARIDVESDGDKIELTLTGFGPTEETVTARL</sequence>
<name>A0A1G8T3R6_9EURY</name>